<name>C6HX83_9BACT</name>
<evidence type="ECO:0000256" key="12">
    <source>
        <dbReference type="ARBA" id="ARBA00023209"/>
    </source>
</evidence>
<evidence type="ECO:0000256" key="11">
    <source>
        <dbReference type="ARBA" id="ARBA00023136"/>
    </source>
</evidence>
<dbReference type="InterPro" id="IPR004570">
    <property type="entry name" value="Phosphatidylglycerol_P_synth"/>
</dbReference>
<keyword evidence="13" id="KW-1208">Phospholipid metabolism</keyword>
<sequence length="181" mass="19913">MTIPNLLSVIRILLAPVFFGLVAYRHMTWAFWVFFVGGLTDGLDGFLARILNQRSELGTILDPVADKVFLSLSSLTLGIYGIVPRWVVILFVARDIVLISGVILLKLIDSPIPVRPHFLGKMTTGFQVFYLGLSALALVGVMIPGIIHLLEVGAVIMSVVSGIYYIHRGLTWVQRGKHGVD</sequence>
<evidence type="ECO:0000256" key="10">
    <source>
        <dbReference type="ARBA" id="ARBA00023098"/>
    </source>
</evidence>
<dbReference type="EC" id="2.7.8.5" evidence="4"/>
<comment type="similarity">
    <text evidence="3 15">Belongs to the CDP-alcohol phosphatidyltransferase class-I family.</text>
</comment>
<comment type="subcellular location">
    <subcellularLocation>
        <location evidence="1">Membrane</location>
        <topology evidence="1">Multi-pass membrane protein</topology>
    </subcellularLocation>
</comment>
<keyword evidence="6" id="KW-0444">Lipid biosynthesis</keyword>
<evidence type="ECO:0000256" key="13">
    <source>
        <dbReference type="ARBA" id="ARBA00023264"/>
    </source>
</evidence>
<comment type="pathway">
    <text evidence="2">Phospholipid metabolism; phosphatidylglycerol biosynthesis; phosphatidylglycerol from CDP-diacylglycerol: step 1/2.</text>
</comment>
<evidence type="ECO:0000256" key="5">
    <source>
        <dbReference type="ARBA" id="ARBA00014944"/>
    </source>
</evidence>
<feature type="transmembrane region" description="Helical" evidence="16">
    <location>
        <begin position="89"/>
        <end position="108"/>
    </location>
</feature>
<evidence type="ECO:0000313" key="17">
    <source>
        <dbReference type="EMBL" id="EES52793.1"/>
    </source>
</evidence>
<evidence type="ECO:0000256" key="2">
    <source>
        <dbReference type="ARBA" id="ARBA00005042"/>
    </source>
</evidence>
<proteinExistence type="inferred from homology"/>
<evidence type="ECO:0000256" key="6">
    <source>
        <dbReference type="ARBA" id="ARBA00022516"/>
    </source>
</evidence>
<feature type="transmembrane region" description="Helical" evidence="16">
    <location>
        <begin position="7"/>
        <end position="24"/>
    </location>
</feature>
<keyword evidence="18" id="KW-1185">Reference proteome</keyword>
<evidence type="ECO:0000256" key="8">
    <source>
        <dbReference type="ARBA" id="ARBA00022692"/>
    </source>
</evidence>
<keyword evidence="12" id="KW-0594">Phospholipid biosynthesis</keyword>
<dbReference type="Gene3D" id="1.20.120.1760">
    <property type="match status" value="1"/>
</dbReference>
<feature type="transmembrane region" description="Helical" evidence="16">
    <location>
        <begin position="30"/>
        <end position="52"/>
    </location>
</feature>
<dbReference type="AlphaFoldDB" id="C6HX83"/>
<evidence type="ECO:0000256" key="1">
    <source>
        <dbReference type="ARBA" id="ARBA00004141"/>
    </source>
</evidence>
<gene>
    <name evidence="17" type="ORF">UBAL3_92050165</name>
</gene>
<evidence type="ECO:0000256" key="14">
    <source>
        <dbReference type="ARBA" id="ARBA00048586"/>
    </source>
</evidence>
<reference evidence="17 18" key="1">
    <citation type="journal article" date="2009" name="Appl. Environ. Microbiol.">
        <title>Community genomic and proteomic analyses of chemoautotrophic iron-oxidizing "Leptospirillum rubarum" (Group II) and "Leptospirillum ferrodiazotrophum" (Group III) bacteria in acid mine drainage biofilms.</title>
        <authorList>
            <person name="Goltsman D.S."/>
            <person name="Denef V.J."/>
            <person name="Singer S.W."/>
            <person name="VerBerkmoes N.C."/>
            <person name="Lefsrud M."/>
            <person name="Mueller R.S."/>
            <person name="Dick G.J."/>
            <person name="Sun C.L."/>
            <person name="Wheeler K.E."/>
            <person name="Zemla A."/>
            <person name="Baker B.J."/>
            <person name="Hauser L."/>
            <person name="Land M."/>
            <person name="Shah M.B."/>
            <person name="Thelen M.P."/>
            <person name="Hettich R.L."/>
            <person name="Banfield J.F."/>
        </authorList>
    </citation>
    <scope>NUCLEOTIDE SEQUENCE [LARGE SCALE GENOMIC DNA]</scope>
</reference>
<evidence type="ECO:0000256" key="16">
    <source>
        <dbReference type="SAM" id="Phobius"/>
    </source>
</evidence>
<keyword evidence="10" id="KW-0443">Lipid metabolism</keyword>
<evidence type="ECO:0000256" key="15">
    <source>
        <dbReference type="RuleBase" id="RU003750"/>
    </source>
</evidence>
<dbReference type="PANTHER" id="PTHR14269">
    <property type="entry name" value="CDP-DIACYLGLYCEROL--GLYCEROL-3-PHOSPHATE 3-PHOSPHATIDYLTRANSFERASE-RELATED"/>
    <property type="match status" value="1"/>
</dbReference>
<comment type="catalytic activity">
    <reaction evidence="14">
        <text>a CDP-1,2-diacyl-sn-glycerol + sn-glycerol 3-phosphate = a 1,2-diacyl-sn-glycero-3-phospho-(1'-sn-glycero-3'-phosphate) + CMP + H(+)</text>
        <dbReference type="Rhea" id="RHEA:12593"/>
        <dbReference type="ChEBI" id="CHEBI:15378"/>
        <dbReference type="ChEBI" id="CHEBI:57597"/>
        <dbReference type="ChEBI" id="CHEBI:58332"/>
        <dbReference type="ChEBI" id="CHEBI:60110"/>
        <dbReference type="ChEBI" id="CHEBI:60377"/>
        <dbReference type="EC" id="2.7.8.5"/>
    </reaction>
</comment>
<dbReference type="PROSITE" id="PS00379">
    <property type="entry name" value="CDP_ALCOHOL_P_TRANSF"/>
    <property type="match status" value="1"/>
</dbReference>
<dbReference type="PANTHER" id="PTHR14269:SF11">
    <property type="entry name" value="CDP-DIACYLGLYCEROL--GLYCEROL-3-PHOSPHATE 3-PHOSPHATIDYLTRANSFERASE"/>
    <property type="match status" value="1"/>
</dbReference>
<keyword evidence="8 16" id="KW-0812">Transmembrane</keyword>
<keyword evidence="7 15" id="KW-0808">Transferase</keyword>
<dbReference type="GO" id="GO:0046474">
    <property type="term" value="P:glycerophospholipid biosynthetic process"/>
    <property type="evidence" value="ECO:0007669"/>
    <property type="project" value="TreeGrafter"/>
</dbReference>
<dbReference type="GO" id="GO:0016020">
    <property type="term" value="C:membrane"/>
    <property type="evidence" value="ECO:0007669"/>
    <property type="project" value="UniProtKB-SubCell"/>
</dbReference>
<evidence type="ECO:0000256" key="3">
    <source>
        <dbReference type="ARBA" id="ARBA00010441"/>
    </source>
</evidence>
<dbReference type="Proteomes" id="UP000009374">
    <property type="component" value="Unassembled WGS sequence"/>
</dbReference>
<dbReference type="EMBL" id="GG693873">
    <property type="protein sequence ID" value="EES52793.1"/>
    <property type="molecule type" value="Genomic_DNA"/>
</dbReference>
<evidence type="ECO:0000256" key="4">
    <source>
        <dbReference type="ARBA" id="ARBA00013170"/>
    </source>
</evidence>
<dbReference type="GO" id="GO:0008444">
    <property type="term" value="F:CDP-diacylglycerol-glycerol-3-phosphate 3-phosphatidyltransferase activity"/>
    <property type="evidence" value="ECO:0007669"/>
    <property type="project" value="UniProtKB-EC"/>
</dbReference>
<evidence type="ECO:0000256" key="7">
    <source>
        <dbReference type="ARBA" id="ARBA00022679"/>
    </source>
</evidence>
<dbReference type="Pfam" id="PF01066">
    <property type="entry name" value="CDP-OH_P_transf"/>
    <property type="match status" value="1"/>
</dbReference>
<dbReference type="InterPro" id="IPR000462">
    <property type="entry name" value="CDP-OH_P_trans"/>
</dbReference>
<dbReference type="PIRSF" id="PIRSF000847">
    <property type="entry name" value="Phos_ph_gly_syn"/>
    <property type="match status" value="1"/>
</dbReference>
<feature type="transmembrane region" description="Helical" evidence="16">
    <location>
        <begin position="128"/>
        <end position="147"/>
    </location>
</feature>
<keyword evidence="11 16" id="KW-0472">Membrane</keyword>
<dbReference type="InterPro" id="IPR050324">
    <property type="entry name" value="CDP-alcohol_PTase-I"/>
</dbReference>
<evidence type="ECO:0000313" key="18">
    <source>
        <dbReference type="Proteomes" id="UP000009374"/>
    </source>
</evidence>
<dbReference type="InterPro" id="IPR048254">
    <property type="entry name" value="CDP_ALCOHOL_P_TRANSF_CS"/>
</dbReference>
<protein>
    <recommendedName>
        <fullName evidence="5">CDP-diacylglycerol--glycerol-3-phosphate 3-phosphatidyltransferase</fullName>
        <ecNumber evidence="4">2.7.8.5</ecNumber>
    </recommendedName>
</protein>
<keyword evidence="9 16" id="KW-1133">Transmembrane helix</keyword>
<accession>C6HX83</accession>
<evidence type="ECO:0000256" key="9">
    <source>
        <dbReference type="ARBA" id="ARBA00022989"/>
    </source>
</evidence>
<dbReference type="InterPro" id="IPR043130">
    <property type="entry name" value="CDP-OH_PTrfase_TM_dom"/>
</dbReference>
<organism evidence="17 18">
    <name type="scientific">Leptospirillum ferrodiazotrophum</name>
    <dbReference type="NCBI Taxonomy" id="412449"/>
    <lineage>
        <taxon>Bacteria</taxon>
        <taxon>Pseudomonadati</taxon>
        <taxon>Nitrospirota</taxon>
        <taxon>Nitrospiria</taxon>
        <taxon>Nitrospirales</taxon>
        <taxon>Nitrospiraceae</taxon>
        <taxon>Leptospirillum</taxon>
    </lineage>
</organism>